<evidence type="ECO:0000313" key="11">
    <source>
        <dbReference type="EMBL" id="RWS22933.1"/>
    </source>
</evidence>
<keyword evidence="3 9" id="KW-0812">Transmembrane</keyword>
<accession>A0A443S603</accession>
<evidence type="ECO:0000256" key="9">
    <source>
        <dbReference type="SAM" id="Phobius"/>
    </source>
</evidence>
<dbReference type="AlphaFoldDB" id="A0A443S603"/>
<evidence type="ECO:0000256" key="8">
    <source>
        <dbReference type="ARBA" id="ARBA00023224"/>
    </source>
</evidence>
<evidence type="ECO:0000256" key="2">
    <source>
        <dbReference type="ARBA" id="ARBA00010663"/>
    </source>
</evidence>
<dbReference type="STRING" id="299467.A0A443S603"/>
<dbReference type="EMBL" id="NCKV01007541">
    <property type="protein sequence ID" value="RWS22933.1"/>
    <property type="molecule type" value="Genomic_DNA"/>
</dbReference>
<evidence type="ECO:0000256" key="6">
    <source>
        <dbReference type="ARBA" id="ARBA00023136"/>
    </source>
</evidence>
<dbReference type="VEuPathDB" id="VectorBase:LDEU009107"/>
<dbReference type="PROSITE" id="PS50262">
    <property type="entry name" value="G_PROTEIN_RECEP_F1_2"/>
    <property type="match status" value="1"/>
</dbReference>
<dbReference type="GO" id="GO:0004930">
    <property type="term" value="F:G protein-coupled receptor activity"/>
    <property type="evidence" value="ECO:0007669"/>
    <property type="project" value="UniProtKB-KW"/>
</dbReference>
<feature type="domain" description="G-protein coupled receptors family 1 profile" evidence="10">
    <location>
        <begin position="41"/>
        <end position="101"/>
    </location>
</feature>
<evidence type="ECO:0000256" key="4">
    <source>
        <dbReference type="ARBA" id="ARBA00022989"/>
    </source>
</evidence>
<dbReference type="InterPro" id="IPR017452">
    <property type="entry name" value="GPCR_Rhodpsn_7TM"/>
</dbReference>
<proteinExistence type="inferred from homology"/>
<dbReference type="GO" id="GO:0005886">
    <property type="term" value="C:plasma membrane"/>
    <property type="evidence" value="ECO:0007669"/>
    <property type="project" value="TreeGrafter"/>
</dbReference>
<dbReference type="PANTHER" id="PTHR24243">
    <property type="entry name" value="G-PROTEIN COUPLED RECEPTOR"/>
    <property type="match status" value="1"/>
</dbReference>
<evidence type="ECO:0000256" key="5">
    <source>
        <dbReference type="ARBA" id="ARBA00023040"/>
    </source>
</evidence>
<sequence length="101" mass="11583">MNFSSSERIENYLGPQQALSLPWLIPLTFIYVTVLILGVIGNVATILVILKFKYMQTVTNLYLCNLAITDLLILIAGTFNMFFSFNYLIVLINSYRVCKRH</sequence>
<comment type="similarity">
    <text evidence="2">Belongs to the G-protein coupled receptor 1 family.</text>
</comment>
<dbReference type="OrthoDB" id="5950040at2759"/>
<dbReference type="SUPFAM" id="SSF81321">
    <property type="entry name" value="Family A G protein-coupled receptor-like"/>
    <property type="match status" value="1"/>
</dbReference>
<keyword evidence="5" id="KW-0297">G-protein coupled receptor</keyword>
<protein>
    <submittedName>
        <fullName evidence="11">Neuromedin-U receptor 2-like protein</fullName>
    </submittedName>
</protein>
<gene>
    <name evidence="11" type="ORF">B4U80_10655</name>
</gene>
<keyword evidence="8" id="KW-0807">Transducer</keyword>
<evidence type="ECO:0000256" key="3">
    <source>
        <dbReference type="ARBA" id="ARBA00022692"/>
    </source>
</evidence>
<keyword evidence="4 9" id="KW-1133">Transmembrane helix</keyword>
<evidence type="ECO:0000256" key="7">
    <source>
        <dbReference type="ARBA" id="ARBA00023170"/>
    </source>
</evidence>
<feature type="transmembrane region" description="Helical" evidence="9">
    <location>
        <begin position="23"/>
        <end position="50"/>
    </location>
</feature>
<evidence type="ECO:0000256" key="1">
    <source>
        <dbReference type="ARBA" id="ARBA00004141"/>
    </source>
</evidence>
<evidence type="ECO:0000313" key="12">
    <source>
        <dbReference type="Proteomes" id="UP000288716"/>
    </source>
</evidence>
<name>A0A443S603_9ACAR</name>
<organism evidence="11 12">
    <name type="scientific">Leptotrombidium deliense</name>
    <dbReference type="NCBI Taxonomy" id="299467"/>
    <lineage>
        <taxon>Eukaryota</taxon>
        <taxon>Metazoa</taxon>
        <taxon>Ecdysozoa</taxon>
        <taxon>Arthropoda</taxon>
        <taxon>Chelicerata</taxon>
        <taxon>Arachnida</taxon>
        <taxon>Acari</taxon>
        <taxon>Acariformes</taxon>
        <taxon>Trombidiformes</taxon>
        <taxon>Prostigmata</taxon>
        <taxon>Anystina</taxon>
        <taxon>Parasitengona</taxon>
        <taxon>Trombiculoidea</taxon>
        <taxon>Trombiculidae</taxon>
        <taxon>Leptotrombidium</taxon>
    </lineage>
</organism>
<comment type="caution">
    <text evidence="11">The sequence shown here is derived from an EMBL/GenBank/DDBJ whole genome shotgun (WGS) entry which is preliminary data.</text>
</comment>
<reference evidence="11 12" key="1">
    <citation type="journal article" date="2018" name="Gigascience">
        <title>Genomes of trombidid mites reveal novel predicted allergens and laterally-transferred genes associated with secondary metabolism.</title>
        <authorList>
            <person name="Dong X."/>
            <person name="Chaisiri K."/>
            <person name="Xia D."/>
            <person name="Armstrong S.D."/>
            <person name="Fang Y."/>
            <person name="Donnelly M.J."/>
            <person name="Kadowaki T."/>
            <person name="McGarry J.W."/>
            <person name="Darby A.C."/>
            <person name="Makepeace B.L."/>
        </authorList>
    </citation>
    <scope>NUCLEOTIDE SEQUENCE [LARGE SCALE GENOMIC DNA]</scope>
    <source>
        <strain evidence="11">UoL-UT</strain>
    </source>
</reference>
<dbReference type="PANTHER" id="PTHR24243:SF208">
    <property type="entry name" value="PYROKININ-1 RECEPTOR"/>
    <property type="match status" value="1"/>
</dbReference>
<evidence type="ECO:0000259" key="10">
    <source>
        <dbReference type="PROSITE" id="PS50262"/>
    </source>
</evidence>
<dbReference type="Proteomes" id="UP000288716">
    <property type="component" value="Unassembled WGS sequence"/>
</dbReference>
<dbReference type="InterPro" id="IPR000276">
    <property type="entry name" value="GPCR_Rhodpsn"/>
</dbReference>
<dbReference type="Pfam" id="PF00001">
    <property type="entry name" value="7tm_1"/>
    <property type="match status" value="1"/>
</dbReference>
<comment type="subcellular location">
    <subcellularLocation>
        <location evidence="1">Membrane</location>
        <topology evidence="1">Multi-pass membrane protein</topology>
    </subcellularLocation>
</comment>
<dbReference type="Gene3D" id="1.20.1070.10">
    <property type="entry name" value="Rhodopsin 7-helix transmembrane proteins"/>
    <property type="match status" value="1"/>
</dbReference>
<dbReference type="PRINTS" id="PR00237">
    <property type="entry name" value="GPCRRHODOPSN"/>
</dbReference>
<feature type="transmembrane region" description="Helical" evidence="9">
    <location>
        <begin position="62"/>
        <end position="83"/>
    </location>
</feature>
<keyword evidence="7 11" id="KW-0675">Receptor</keyword>
<keyword evidence="6 9" id="KW-0472">Membrane</keyword>
<keyword evidence="12" id="KW-1185">Reference proteome</keyword>